<organism evidence="3 4">
    <name type="scientific">Jiella sonneratiae</name>
    <dbReference type="NCBI Taxonomy" id="2816856"/>
    <lineage>
        <taxon>Bacteria</taxon>
        <taxon>Pseudomonadati</taxon>
        <taxon>Pseudomonadota</taxon>
        <taxon>Alphaproteobacteria</taxon>
        <taxon>Hyphomicrobiales</taxon>
        <taxon>Aurantimonadaceae</taxon>
        <taxon>Jiella</taxon>
    </lineage>
</organism>
<name>A0ABS3J8U0_9HYPH</name>
<evidence type="ECO:0000313" key="4">
    <source>
        <dbReference type="Proteomes" id="UP000664288"/>
    </source>
</evidence>
<accession>A0ABS3J8U0</accession>
<gene>
    <name evidence="3" type="ORF">J1C47_20775</name>
</gene>
<feature type="domain" description="VOC" evidence="2">
    <location>
        <begin position="135"/>
        <end position="248"/>
    </location>
</feature>
<protein>
    <submittedName>
        <fullName evidence="3">VOC family protein</fullName>
    </submittedName>
</protein>
<dbReference type="InterPro" id="IPR029068">
    <property type="entry name" value="Glyas_Bleomycin-R_OHBP_Dase"/>
</dbReference>
<evidence type="ECO:0000313" key="3">
    <source>
        <dbReference type="EMBL" id="MBO0906090.1"/>
    </source>
</evidence>
<proteinExistence type="predicted"/>
<dbReference type="Proteomes" id="UP000664288">
    <property type="component" value="Unassembled WGS sequence"/>
</dbReference>
<dbReference type="RefSeq" id="WP_207352724.1">
    <property type="nucleotide sequence ID" value="NZ_JAFMPY010000031.1"/>
</dbReference>
<sequence>MTRVTRISHATFTTPDLDRLTDYYVEVLGLSLAARDKDRAFLATVTGQQALVLEKGEVPFCTKIAFQIAPGRELGEVAKGLAERHGIDAERRSDAMPGVAEILSFADPKGTTIELFSDAEPVAFDRTPKGFVPLKLGHIAFKATELQPLVRFYEEVLGFRVSDWREDFFVWMRCGPDHHTANFVRGDKPKMHHVAFELKDQAEIIRACDFLGKNGFPLIYGPGRHVIGDNIFTYHRNPDGQIVELYTELARIDSEELGYFVPRPWREDHPYEPKTWGPGTVGNLWGPSAPPDFRDG</sequence>
<dbReference type="PROSITE" id="PS51819">
    <property type="entry name" value="VOC"/>
    <property type="match status" value="2"/>
</dbReference>
<feature type="region of interest" description="Disordered" evidence="1">
    <location>
        <begin position="277"/>
        <end position="296"/>
    </location>
</feature>
<dbReference type="SUPFAM" id="SSF54593">
    <property type="entry name" value="Glyoxalase/Bleomycin resistance protein/Dihydroxybiphenyl dioxygenase"/>
    <property type="match status" value="1"/>
</dbReference>
<dbReference type="InterPro" id="IPR037523">
    <property type="entry name" value="VOC_core"/>
</dbReference>
<evidence type="ECO:0000259" key="2">
    <source>
        <dbReference type="PROSITE" id="PS51819"/>
    </source>
</evidence>
<dbReference type="InterPro" id="IPR004360">
    <property type="entry name" value="Glyas_Fos-R_dOase_dom"/>
</dbReference>
<keyword evidence="4" id="KW-1185">Reference proteome</keyword>
<dbReference type="PANTHER" id="PTHR43279">
    <property type="entry name" value="CATECHOL-2,3-DIOXYGENASE"/>
    <property type="match status" value="1"/>
</dbReference>
<dbReference type="Pfam" id="PF00903">
    <property type="entry name" value="Glyoxalase"/>
    <property type="match status" value="2"/>
</dbReference>
<reference evidence="3 4" key="1">
    <citation type="submission" date="2021-03" db="EMBL/GenBank/DDBJ databases">
        <title>Whole genome sequence of Jiella sp. MQZ13P-4.</title>
        <authorList>
            <person name="Tuo L."/>
        </authorList>
    </citation>
    <scope>NUCLEOTIDE SEQUENCE [LARGE SCALE GENOMIC DNA]</scope>
    <source>
        <strain evidence="3 4">MQZ13P-4</strain>
    </source>
</reference>
<evidence type="ECO:0000256" key="1">
    <source>
        <dbReference type="SAM" id="MobiDB-lite"/>
    </source>
</evidence>
<feature type="domain" description="VOC" evidence="2">
    <location>
        <begin position="6"/>
        <end position="118"/>
    </location>
</feature>
<dbReference type="PANTHER" id="PTHR43279:SF1">
    <property type="entry name" value="CATECHOL-2,3-DIOXYGENASE"/>
    <property type="match status" value="1"/>
</dbReference>
<comment type="caution">
    <text evidence="3">The sequence shown here is derived from an EMBL/GenBank/DDBJ whole genome shotgun (WGS) entry which is preliminary data.</text>
</comment>
<dbReference type="Gene3D" id="3.10.180.10">
    <property type="entry name" value="2,3-Dihydroxybiphenyl 1,2-Dioxygenase, domain 1"/>
    <property type="match status" value="2"/>
</dbReference>
<dbReference type="EMBL" id="JAFMPY010000031">
    <property type="protein sequence ID" value="MBO0906090.1"/>
    <property type="molecule type" value="Genomic_DNA"/>
</dbReference>